<keyword evidence="5" id="KW-0067">ATP-binding</keyword>
<gene>
    <name evidence="11" type="ORF">METZ01_LOCUS115293</name>
</gene>
<evidence type="ECO:0000256" key="4">
    <source>
        <dbReference type="ARBA" id="ARBA00022741"/>
    </source>
</evidence>
<keyword evidence="7" id="KW-0902">Two-component regulatory system</keyword>
<evidence type="ECO:0000256" key="8">
    <source>
        <dbReference type="ARBA" id="ARBA00023136"/>
    </source>
</evidence>
<name>A0A381XCH4_9ZZZZ</name>
<keyword evidence="3 9" id="KW-0812">Transmembrane</keyword>
<evidence type="ECO:0000313" key="11">
    <source>
        <dbReference type="EMBL" id="SVA62439.1"/>
    </source>
</evidence>
<evidence type="ECO:0000256" key="5">
    <source>
        <dbReference type="ARBA" id="ARBA00022840"/>
    </source>
</evidence>
<organism evidence="11">
    <name type="scientific">marine metagenome</name>
    <dbReference type="NCBI Taxonomy" id="408172"/>
    <lineage>
        <taxon>unclassified sequences</taxon>
        <taxon>metagenomes</taxon>
        <taxon>ecological metagenomes</taxon>
    </lineage>
</organism>
<proteinExistence type="predicted"/>
<accession>A0A381XCH4</accession>
<feature type="non-terminal residue" evidence="11">
    <location>
        <position position="1"/>
    </location>
</feature>
<dbReference type="AlphaFoldDB" id="A0A381XCH4"/>
<dbReference type="GO" id="GO:0000160">
    <property type="term" value="P:phosphorelay signal transduction system"/>
    <property type="evidence" value="ECO:0007669"/>
    <property type="project" value="UniProtKB-KW"/>
</dbReference>
<feature type="non-terminal residue" evidence="11">
    <location>
        <position position="179"/>
    </location>
</feature>
<feature type="domain" description="Nitrogen regulation protein NtrY-like N-terminal" evidence="10">
    <location>
        <begin position="12"/>
        <end position="128"/>
    </location>
</feature>
<evidence type="ECO:0000256" key="6">
    <source>
        <dbReference type="ARBA" id="ARBA00022989"/>
    </source>
</evidence>
<comment type="subcellular location">
    <subcellularLocation>
        <location evidence="1">Cell membrane</location>
        <topology evidence="1">Multi-pass membrane protein</topology>
    </subcellularLocation>
</comment>
<evidence type="ECO:0000256" key="3">
    <source>
        <dbReference type="ARBA" id="ARBA00022692"/>
    </source>
</evidence>
<sequence>VLLSLAAENDELFGDYYSALILLNVVGIILLAILTAFQIWRLIGQFRSQVLGSRLTLRFVSTFAVLALIPLAVVYYFAVQFLSRGVDSWFDVQIEQALDDALLLGRSSLASIKLDIVEQLRQDAQRIEDTSSTFEVIRLLDQLRESGNFDEMSLHTMSGKILASSSSNPVSLVPDVPDE</sequence>
<feature type="transmembrane region" description="Helical" evidence="9">
    <location>
        <begin position="55"/>
        <end position="78"/>
    </location>
</feature>
<evidence type="ECO:0000256" key="2">
    <source>
        <dbReference type="ARBA" id="ARBA00022475"/>
    </source>
</evidence>
<evidence type="ECO:0000256" key="1">
    <source>
        <dbReference type="ARBA" id="ARBA00004651"/>
    </source>
</evidence>
<evidence type="ECO:0000259" key="10">
    <source>
        <dbReference type="Pfam" id="PF19312"/>
    </source>
</evidence>
<dbReference type="Pfam" id="PF19312">
    <property type="entry name" value="NtrY_N"/>
    <property type="match status" value="1"/>
</dbReference>
<dbReference type="GO" id="GO:0005886">
    <property type="term" value="C:plasma membrane"/>
    <property type="evidence" value="ECO:0007669"/>
    <property type="project" value="UniProtKB-SubCell"/>
</dbReference>
<dbReference type="GO" id="GO:0005524">
    <property type="term" value="F:ATP binding"/>
    <property type="evidence" value="ECO:0007669"/>
    <property type="project" value="UniProtKB-KW"/>
</dbReference>
<keyword evidence="2" id="KW-1003">Cell membrane</keyword>
<evidence type="ECO:0000256" key="7">
    <source>
        <dbReference type="ARBA" id="ARBA00023012"/>
    </source>
</evidence>
<evidence type="ECO:0000256" key="9">
    <source>
        <dbReference type="SAM" id="Phobius"/>
    </source>
</evidence>
<feature type="transmembrane region" description="Helical" evidence="9">
    <location>
        <begin position="20"/>
        <end position="43"/>
    </location>
</feature>
<keyword evidence="8 9" id="KW-0472">Membrane</keyword>
<dbReference type="InterPro" id="IPR045671">
    <property type="entry name" value="NtrY-like_N"/>
</dbReference>
<keyword evidence="4" id="KW-0547">Nucleotide-binding</keyword>
<dbReference type="EMBL" id="UINC01014673">
    <property type="protein sequence ID" value="SVA62439.1"/>
    <property type="molecule type" value="Genomic_DNA"/>
</dbReference>
<protein>
    <recommendedName>
        <fullName evidence="10">Nitrogen regulation protein NtrY-like N-terminal domain-containing protein</fullName>
    </recommendedName>
</protein>
<reference evidence="11" key="1">
    <citation type="submission" date="2018-05" db="EMBL/GenBank/DDBJ databases">
        <authorList>
            <person name="Lanie J.A."/>
            <person name="Ng W.-L."/>
            <person name="Kazmierczak K.M."/>
            <person name="Andrzejewski T.M."/>
            <person name="Davidsen T.M."/>
            <person name="Wayne K.J."/>
            <person name="Tettelin H."/>
            <person name="Glass J.I."/>
            <person name="Rusch D."/>
            <person name="Podicherti R."/>
            <person name="Tsui H.-C.T."/>
            <person name="Winkler M.E."/>
        </authorList>
    </citation>
    <scope>NUCLEOTIDE SEQUENCE</scope>
</reference>
<keyword evidence="6 9" id="KW-1133">Transmembrane helix</keyword>